<comment type="caution">
    <text evidence="2">The sequence shown here is derived from an EMBL/GenBank/DDBJ whole genome shotgun (WGS) entry which is preliminary data.</text>
</comment>
<feature type="region of interest" description="Disordered" evidence="1">
    <location>
        <begin position="294"/>
        <end position="326"/>
    </location>
</feature>
<dbReference type="RefSeq" id="XP_062637317.1">
    <property type="nucleotide sequence ID" value="XM_062780590.1"/>
</dbReference>
<dbReference type="PANTHER" id="PTHR37612:SF20">
    <property type="entry name" value="PER-HEXAMER REPEAT PROTEIN 5-RELATED"/>
    <property type="match status" value="1"/>
</dbReference>
<dbReference type="AlphaFoldDB" id="A0AAN6ZNW3"/>
<keyword evidence="3" id="KW-1185">Reference proteome</keyword>
<dbReference type="InterPro" id="IPR052258">
    <property type="entry name" value="Diverse_Func_Domain-Protein"/>
</dbReference>
<evidence type="ECO:0000256" key="1">
    <source>
        <dbReference type="SAM" id="MobiDB-lite"/>
    </source>
</evidence>
<dbReference type="Proteomes" id="UP001302676">
    <property type="component" value="Unassembled WGS sequence"/>
</dbReference>
<organism evidence="2 3">
    <name type="scientific">Dichotomopilus funicola</name>
    <dbReference type="NCBI Taxonomy" id="1934379"/>
    <lineage>
        <taxon>Eukaryota</taxon>
        <taxon>Fungi</taxon>
        <taxon>Dikarya</taxon>
        <taxon>Ascomycota</taxon>
        <taxon>Pezizomycotina</taxon>
        <taxon>Sordariomycetes</taxon>
        <taxon>Sordariomycetidae</taxon>
        <taxon>Sordariales</taxon>
        <taxon>Chaetomiaceae</taxon>
        <taxon>Dichotomopilus</taxon>
    </lineage>
</organism>
<gene>
    <name evidence="2" type="ORF">C8A04DRAFT_28289</name>
</gene>
<reference evidence="2" key="1">
    <citation type="journal article" date="2023" name="Mol. Phylogenet. Evol.">
        <title>Genome-scale phylogeny and comparative genomics of the fungal order Sordariales.</title>
        <authorList>
            <person name="Hensen N."/>
            <person name="Bonometti L."/>
            <person name="Westerberg I."/>
            <person name="Brannstrom I.O."/>
            <person name="Guillou S."/>
            <person name="Cros-Aarteil S."/>
            <person name="Calhoun S."/>
            <person name="Haridas S."/>
            <person name="Kuo A."/>
            <person name="Mondo S."/>
            <person name="Pangilinan J."/>
            <person name="Riley R."/>
            <person name="LaButti K."/>
            <person name="Andreopoulos B."/>
            <person name="Lipzen A."/>
            <person name="Chen C."/>
            <person name="Yan M."/>
            <person name="Daum C."/>
            <person name="Ng V."/>
            <person name="Clum A."/>
            <person name="Steindorff A."/>
            <person name="Ohm R.A."/>
            <person name="Martin F."/>
            <person name="Silar P."/>
            <person name="Natvig D.O."/>
            <person name="Lalanne C."/>
            <person name="Gautier V."/>
            <person name="Ament-Velasquez S.L."/>
            <person name="Kruys A."/>
            <person name="Hutchinson M.I."/>
            <person name="Powell A.J."/>
            <person name="Barry K."/>
            <person name="Miller A.N."/>
            <person name="Grigoriev I.V."/>
            <person name="Debuchy R."/>
            <person name="Gladieux P."/>
            <person name="Hiltunen Thoren M."/>
            <person name="Johannesson H."/>
        </authorList>
    </citation>
    <scope>NUCLEOTIDE SEQUENCE</scope>
    <source>
        <strain evidence="2">CBS 141.50</strain>
    </source>
</reference>
<dbReference type="EMBL" id="MU853581">
    <property type="protein sequence ID" value="KAK4143946.1"/>
    <property type="molecule type" value="Genomic_DNA"/>
</dbReference>
<feature type="compositionally biased region" description="Basic residues" evidence="1">
    <location>
        <begin position="144"/>
        <end position="153"/>
    </location>
</feature>
<reference evidence="2" key="2">
    <citation type="submission" date="2023-05" db="EMBL/GenBank/DDBJ databases">
        <authorList>
            <consortium name="Lawrence Berkeley National Laboratory"/>
            <person name="Steindorff A."/>
            <person name="Hensen N."/>
            <person name="Bonometti L."/>
            <person name="Westerberg I."/>
            <person name="Brannstrom I.O."/>
            <person name="Guillou S."/>
            <person name="Cros-Aarteil S."/>
            <person name="Calhoun S."/>
            <person name="Haridas S."/>
            <person name="Kuo A."/>
            <person name="Mondo S."/>
            <person name="Pangilinan J."/>
            <person name="Riley R."/>
            <person name="Labutti K."/>
            <person name="Andreopoulos B."/>
            <person name="Lipzen A."/>
            <person name="Chen C."/>
            <person name="Yanf M."/>
            <person name="Daum C."/>
            <person name="Ng V."/>
            <person name="Clum A."/>
            <person name="Ohm R."/>
            <person name="Martin F."/>
            <person name="Silar P."/>
            <person name="Natvig D."/>
            <person name="Lalanne C."/>
            <person name="Gautier V."/>
            <person name="Ament-Velasquez S.L."/>
            <person name="Kruys A."/>
            <person name="Hutchinson M.I."/>
            <person name="Powell A.J."/>
            <person name="Barry K."/>
            <person name="Miller A.N."/>
            <person name="Grigoriev I.V."/>
            <person name="Debuchy R."/>
            <person name="Gladieux P."/>
            <person name="Thoren M.H."/>
            <person name="Johannesson H."/>
        </authorList>
    </citation>
    <scope>NUCLEOTIDE SEQUENCE</scope>
    <source>
        <strain evidence="2">CBS 141.50</strain>
    </source>
</reference>
<sequence length="326" mass="34904">MPNLVAIDVSVIDDRMRLVFSDRAVAAAYAAYLRAQDLRPPQYQTIPGYQRSPQLHTSSKEVTLSLPNFITWFITCRLPDDEDAVTFTFMDQHAALAARWADAMLLFEHVPQVASPPSTPGRHNHHSSHYYDDDEDDANENRHRSNSHSRPHPQSRSGSYLQHHQNPHSPTPIPAPAKQLHVRRLWNRSHMLKRLEELRRRTPTVRSRVNSPVWNSMIASGGLPRSPGSATSASGLGSTGSGYGFGSGNGNGYSSGNGNGYGVGNGYGSGMVNGGGNGYGGGYANGNGSGSGNGYGSSSGSPTHGGRTAVAVTGPGGVGQRGDIWW</sequence>
<protein>
    <submittedName>
        <fullName evidence="2">Uncharacterized protein</fullName>
    </submittedName>
</protein>
<evidence type="ECO:0000313" key="2">
    <source>
        <dbReference type="EMBL" id="KAK4143946.1"/>
    </source>
</evidence>
<evidence type="ECO:0000313" key="3">
    <source>
        <dbReference type="Proteomes" id="UP001302676"/>
    </source>
</evidence>
<feature type="compositionally biased region" description="Low complexity" evidence="1">
    <location>
        <begin position="298"/>
        <end position="313"/>
    </location>
</feature>
<dbReference type="GeneID" id="87817203"/>
<accession>A0AAN6ZNW3</accession>
<feature type="compositionally biased region" description="Polar residues" evidence="1">
    <location>
        <begin position="154"/>
        <end position="168"/>
    </location>
</feature>
<proteinExistence type="predicted"/>
<feature type="region of interest" description="Disordered" evidence="1">
    <location>
        <begin position="113"/>
        <end position="175"/>
    </location>
</feature>
<dbReference type="PANTHER" id="PTHR37612">
    <property type="entry name" value="FIBROIN HEAVY CHAIN FIB-H LIKE PROTEIN"/>
    <property type="match status" value="1"/>
</dbReference>
<name>A0AAN6ZNW3_9PEZI</name>